<dbReference type="PANTHER" id="PTHR45875">
    <property type="entry name" value="METHYLTRANSFERASE N6AMT1"/>
    <property type="match status" value="1"/>
</dbReference>
<dbReference type="eggNOG" id="arCOG00109">
    <property type="taxonomic scope" value="Archaea"/>
</dbReference>
<dbReference type="InterPro" id="IPR052190">
    <property type="entry name" value="Euk-Arch_PrmC-MTase"/>
</dbReference>
<evidence type="ECO:0000259" key="4">
    <source>
        <dbReference type="Pfam" id="PF05175"/>
    </source>
</evidence>
<evidence type="ECO:0000256" key="3">
    <source>
        <dbReference type="ARBA" id="ARBA00022691"/>
    </source>
</evidence>
<evidence type="ECO:0000256" key="2">
    <source>
        <dbReference type="ARBA" id="ARBA00022679"/>
    </source>
</evidence>
<dbReference type="CDD" id="cd02440">
    <property type="entry name" value="AdoMet_MTases"/>
    <property type="match status" value="1"/>
</dbReference>
<dbReference type="EMBL" id="CP002779">
    <property type="protein sequence ID" value="AEH23904.1"/>
    <property type="molecule type" value="Genomic_DNA"/>
</dbReference>
<gene>
    <name evidence="5" type="ordered locus">PYCH_02020</name>
</gene>
<dbReference type="GO" id="GO:0008757">
    <property type="term" value="F:S-adenosylmethionine-dependent methyltransferase activity"/>
    <property type="evidence" value="ECO:0007669"/>
    <property type="project" value="TreeGrafter"/>
</dbReference>
<dbReference type="GeneID" id="10838507"/>
<dbReference type="GO" id="GO:0008276">
    <property type="term" value="F:protein methyltransferase activity"/>
    <property type="evidence" value="ECO:0007669"/>
    <property type="project" value="TreeGrafter"/>
</dbReference>
<dbReference type="NCBIfam" id="NF011529">
    <property type="entry name" value="PRK14968.1-3"/>
    <property type="match status" value="1"/>
</dbReference>
<evidence type="ECO:0000313" key="6">
    <source>
        <dbReference type="Proteomes" id="UP000008386"/>
    </source>
</evidence>
<dbReference type="RefSeq" id="WP_013904962.1">
    <property type="nucleotide sequence ID" value="NC_015680.1"/>
</dbReference>
<dbReference type="PANTHER" id="PTHR45875:SF1">
    <property type="entry name" value="METHYLTRANSFERASE N6AMT1"/>
    <property type="match status" value="1"/>
</dbReference>
<dbReference type="InterPro" id="IPR007848">
    <property type="entry name" value="Small_mtfrase_dom"/>
</dbReference>
<reference evidence="5 6" key="1">
    <citation type="journal article" date="2011" name="J. Bacteriol.">
        <title>Complete genome sequence of the obligate piezophilic hyperthermophilic archaeon Pyrococcus yayanosii CH1.</title>
        <authorList>
            <person name="Jun X."/>
            <person name="Lupeng L."/>
            <person name="Minjuan X."/>
            <person name="Oger P."/>
            <person name="Fengping W."/>
            <person name="Jebbar M."/>
            <person name="Xiang X."/>
        </authorList>
    </citation>
    <scope>NUCLEOTIDE SEQUENCE [LARGE SCALE GENOMIC DNA]</scope>
    <source>
        <strain evidence="6">CH1 / JCM 16557</strain>
    </source>
</reference>
<dbReference type="Pfam" id="PF05175">
    <property type="entry name" value="MTS"/>
    <property type="match status" value="1"/>
</dbReference>
<dbReference type="STRING" id="529709.PYCH_02020"/>
<keyword evidence="1 5" id="KW-0489">Methyltransferase</keyword>
<dbReference type="InterPro" id="IPR029063">
    <property type="entry name" value="SAM-dependent_MTases_sf"/>
</dbReference>
<keyword evidence="3" id="KW-0949">S-adenosyl-L-methionine</keyword>
<organism evidence="5 6">
    <name type="scientific">Pyrococcus yayanosii (strain CH1 / JCM 16557)</name>
    <dbReference type="NCBI Taxonomy" id="529709"/>
    <lineage>
        <taxon>Archaea</taxon>
        <taxon>Methanobacteriati</taxon>
        <taxon>Methanobacteriota</taxon>
        <taxon>Thermococci</taxon>
        <taxon>Thermococcales</taxon>
        <taxon>Thermococcaceae</taxon>
        <taxon>Pyrococcus</taxon>
    </lineage>
</organism>
<dbReference type="SUPFAM" id="SSF53335">
    <property type="entry name" value="S-adenosyl-L-methionine-dependent methyltransferases"/>
    <property type="match status" value="1"/>
</dbReference>
<accession>F8AG68</accession>
<dbReference type="InterPro" id="IPR004557">
    <property type="entry name" value="PrmC-related"/>
</dbReference>
<dbReference type="Proteomes" id="UP000008386">
    <property type="component" value="Chromosome"/>
</dbReference>
<dbReference type="AlphaFoldDB" id="F8AG68"/>
<proteinExistence type="predicted"/>
<dbReference type="GO" id="GO:0035657">
    <property type="term" value="C:eRF1 methyltransferase complex"/>
    <property type="evidence" value="ECO:0007669"/>
    <property type="project" value="TreeGrafter"/>
</dbReference>
<dbReference type="GO" id="GO:0032259">
    <property type="term" value="P:methylation"/>
    <property type="evidence" value="ECO:0007669"/>
    <property type="project" value="UniProtKB-KW"/>
</dbReference>
<keyword evidence="6" id="KW-1185">Reference proteome</keyword>
<protein>
    <submittedName>
        <fullName evidence="5">Methylase, putative</fullName>
    </submittedName>
</protein>
<evidence type="ECO:0000313" key="5">
    <source>
        <dbReference type="EMBL" id="AEH23904.1"/>
    </source>
</evidence>
<evidence type="ECO:0000256" key="1">
    <source>
        <dbReference type="ARBA" id="ARBA00022603"/>
    </source>
</evidence>
<feature type="domain" description="Methyltransferase small" evidence="4">
    <location>
        <begin position="23"/>
        <end position="155"/>
    </location>
</feature>
<dbReference type="NCBIfam" id="TIGR00537">
    <property type="entry name" value="hemK_rel_arch"/>
    <property type="match status" value="1"/>
</dbReference>
<name>F8AG68_PYRYC</name>
<dbReference type="KEGG" id="pya:PYCH_02020"/>
<sequence>MAIHYAGLRIELHPDVYEPAEDTFLLAENLDVREGEIVLDMGTGAGIIALLAARRARFVVGVDINPMAIELAWKNARLNGIKNAIFIRSDLFENVRGTFDLITFNPPYLPGEKVEEPIDLALVGGPRGDEVLRRFVARVDEYLSASGRVLVVVSSLTGEGIEGTTKLFEEHGFETEVIAKKRIFFEELAIIRATRAERV</sequence>
<dbReference type="HOGENOM" id="CLU_018398_6_2_2"/>
<dbReference type="Gene3D" id="3.40.50.150">
    <property type="entry name" value="Vaccinia Virus protein VP39"/>
    <property type="match status" value="1"/>
</dbReference>
<keyword evidence="2" id="KW-0808">Transferase</keyword>
<dbReference type="OrthoDB" id="27149at2157"/>